<gene>
    <name evidence="2" type="ORF">AMON00008_LOCUS22732</name>
    <name evidence="3" type="ORF">AMON00008_LOCUS22733</name>
</gene>
<dbReference type="AlphaFoldDB" id="A0A6T1A7T4"/>
<feature type="region of interest" description="Disordered" evidence="1">
    <location>
        <begin position="756"/>
        <end position="845"/>
    </location>
</feature>
<dbReference type="EMBL" id="HBNR01033120">
    <property type="protein sequence ID" value="CAE4588029.1"/>
    <property type="molecule type" value="Transcribed_RNA"/>
</dbReference>
<evidence type="ECO:0000256" key="1">
    <source>
        <dbReference type="SAM" id="MobiDB-lite"/>
    </source>
</evidence>
<organism evidence="3">
    <name type="scientific">Alexandrium monilatum</name>
    <dbReference type="NCBI Taxonomy" id="311494"/>
    <lineage>
        <taxon>Eukaryota</taxon>
        <taxon>Sar</taxon>
        <taxon>Alveolata</taxon>
        <taxon>Dinophyceae</taxon>
        <taxon>Gonyaulacales</taxon>
        <taxon>Pyrocystaceae</taxon>
        <taxon>Alexandrium</taxon>
    </lineage>
</organism>
<feature type="compositionally biased region" description="Low complexity" evidence="1">
    <location>
        <begin position="768"/>
        <end position="778"/>
    </location>
</feature>
<proteinExistence type="predicted"/>
<feature type="region of interest" description="Disordered" evidence="1">
    <location>
        <begin position="429"/>
        <end position="448"/>
    </location>
</feature>
<evidence type="ECO:0000313" key="3">
    <source>
        <dbReference type="EMBL" id="CAE4588029.1"/>
    </source>
</evidence>
<sequence length="845" mass="88856">MGHGAWYSAPNVGEERDFANGVNLTQMNLSGLQKKHGRQSNEDPMRVFIARGISQMGTRAQEFLSAHYSEWGRVLRVKVQRPQVKPGRLGGGDRTRMRRASLAFIAMDSAASVARILAAGPQQVVAGCRIRVERLKHMGRHPDVGSESATSSRPRQNRKSGKPSSSSNDSERARVVEKPGSSNDSEDSNRGPEPPANAATSAQAVASSWNGVVQDVAAPTFDQAVAPSLHRLVQDAAALAEVSVARVAALSAAWHPEEAAAAPAWHQFPSSTGRHSDVGSESATSSRQNRKSGKPSSSSNDSERAQVVEKPGSSNDSEDSNRGTELPANAATSVQAAASSWNRVVQDAAAPTGVVQDVAAPTFDEAAAPKLHQLVQEAAALAEGTAARVAALSAAWHPEEAAVSSNWHLSPQAAAAPAWHQFPSPAAAAAPGWHQFPPPAAAPGAGPSGVPNTTELLVSMCRVLQRIITQTSRCAIFAGRQCAESVILSRIAYQQLQVFLAYCQEGMDTMPQEYSKEMWQHMQEQVQTLQECYAQMTEKIQGSPQGEASEAYGGWGQGGVSAWSAPGPTATATASAAAVGSTSAAAAAEFGCAQGMAPKPSPRSHMAMASAAAAAANSPWPAMQGHQMQGAAEVAEQTAEKAAVRGATAGQTLSMVLMQLQDEDPRCMFITRQISRMGFRSQTLLRKHYSKYGQVNRVFAVNSKVKPFRNASSEPRVRSGSLGFVVMASPEVVDQILALGKEQTVAGFHIRVEPFEKTPKSHHSRTVASAETTSTSTGGTFGSGPEGSDKSDQSDKSSRGKGPQSSAEGSREKDINSAEGGSTDGQLAEAESSESGSVTERAPSA</sequence>
<accession>A0A6T1A7T4</accession>
<dbReference type="EMBL" id="HBNR01033119">
    <property type="protein sequence ID" value="CAE4588027.1"/>
    <property type="molecule type" value="Transcribed_RNA"/>
</dbReference>
<feature type="compositionally biased region" description="Polar residues" evidence="1">
    <location>
        <begin position="268"/>
        <end position="287"/>
    </location>
</feature>
<evidence type="ECO:0008006" key="4">
    <source>
        <dbReference type="Google" id="ProtNLM"/>
    </source>
</evidence>
<reference evidence="3" key="1">
    <citation type="submission" date="2021-01" db="EMBL/GenBank/DDBJ databases">
        <authorList>
            <person name="Corre E."/>
            <person name="Pelletier E."/>
            <person name="Niang G."/>
            <person name="Scheremetjew M."/>
            <person name="Finn R."/>
            <person name="Kale V."/>
            <person name="Holt S."/>
            <person name="Cochrane G."/>
            <person name="Meng A."/>
            <person name="Brown T."/>
            <person name="Cohen L."/>
        </authorList>
    </citation>
    <scope>NUCLEOTIDE SEQUENCE</scope>
    <source>
        <strain evidence="3">CCMP3105</strain>
    </source>
</reference>
<dbReference type="CDD" id="cd00590">
    <property type="entry name" value="RRM_SF"/>
    <property type="match status" value="1"/>
</dbReference>
<feature type="compositionally biased region" description="Basic and acidic residues" evidence="1">
    <location>
        <begin position="787"/>
        <end position="798"/>
    </location>
</feature>
<evidence type="ECO:0000313" key="2">
    <source>
        <dbReference type="EMBL" id="CAE4588027.1"/>
    </source>
</evidence>
<name>A0A6T1A7T4_9DINO</name>
<protein>
    <recommendedName>
        <fullName evidence="4">RRM domain-containing protein</fullName>
    </recommendedName>
</protein>
<feature type="region of interest" description="Disordered" evidence="1">
    <location>
        <begin position="261"/>
        <end position="334"/>
    </location>
</feature>
<feature type="region of interest" description="Disordered" evidence="1">
    <location>
        <begin position="137"/>
        <end position="203"/>
    </location>
</feature>